<dbReference type="EMBL" id="DVON01000204">
    <property type="protein sequence ID" value="HIV13432.1"/>
    <property type="molecule type" value="Genomic_DNA"/>
</dbReference>
<evidence type="ECO:0008006" key="3">
    <source>
        <dbReference type="Google" id="ProtNLM"/>
    </source>
</evidence>
<dbReference type="Proteomes" id="UP000886723">
    <property type="component" value="Unassembled WGS sequence"/>
</dbReference>
<gene>
    <name evidence="1" type="ORF">IAA63_09885</name>
</gene>
<accession>A0A9D1NVQ1</accession>
<reference evidence="1" key="2">
    <citation type="journal article" date="2021" name="PeerJ">
        <title>Extensive microbial diversity within the chicken gut microbiome revealed by metagenomics and culture.</title>
        <authorList>
            <person name="Gilroy R."/>
            <person name="Ravi A."/>
            <person name="Getino M."/>
            <person name="Pursley I."/>
            <person name="Horton D.L."/>
            <person name="Alikhan N.F."/>
            <person name="Baker D."/>
            <person name="Gharbi K."/>
            <person name="Hall N."/>
            <person name="Watson M."/>
            <person name="Adriaenssens E.M."/>
            <person name="Foster-Nyarko E."/>
            <person name="Jarju S."/>
            <person name="Secka A."/>
            <person name="Antonio M."/>
            <person name="Oren A."/>
            <person name="Chaudhuri R.R."/>
            <person name="La Ragione R."/>
            <person name="Hildebrand F."/>
            <person name="Pallen M.J."/>
        </authorList>
    </citation>
    <scope>NUCLEOTIDE SEQUENCE</scope>
    <source>
        <strain evidence="1">ChiBcec2-4451</strain>
    </source>
</reference>
<comment type="caution">
    <text evidence="1">The sequence shown here is derived from an EMBL/GenBank/DDBJ whole genome shotgun (WGS) entry which is preliminary data.</text>
</comment>
<sequence length="65" mass="7198">MAVMDGCEGSAKTWQLEERACPQCGEEIEVYTSRGRVVEDAVCEKCGYTIKAQEQVIPGAKKEEE</sequence>
<proteinExistence type="predicted"/>
<dbReference type="AlphaFoldDB" id="A0A9D1NVQ1"/>
<reference evidence="1" key="1">
    <citation type="submission" date="2020-10" db="EMBL/GenBank/DDBJ databases">
        <authorList>
            <person name="Gilroy R."/>
        </authorList>
    </citation>
    <scope>NUCLEOTIDE SEQUENCE</scope>
    <source>
        <strain evidence="1">ChiBcec2-4451</strain>
    </source>
</reference>
<evidence type="ECO:0000313" key="2">
    <source>
        <dbReference type="Proteomes" id="UP000886723"/>
    </source>
</evidence>
<protein>
    <recommendedName>
        <fullName evidence="3">TFIIB-type domain-containing protein</fullName>
    </recommendedName>
</protein>
<name>A0A9D1NVQ1_9FIRM</name>
<organism evidence="1 2">
    <name type="scientific">Candidatus Pullilachnospira stercoravium</name>
    <dbReference type="NCBI Taxonomy" id="2840913"/>
    <lineage>
        <taxon>Bacteria</taxon>
        <taxon>Bacillati</taxon>
        <taxon>Bacillota</taxon>
        <taxon>Clostridia</taxon>
        <taxon>Lachnospirales</taxon>
        <taxon>Lachnospiraceae</taxon>
        <taxon>Lachnospiraceae incertae sedis</taxon>
        <taxon>Candidatus Pullilachnospira</taxon>
    </lineage>
</organism>
<evidence type="ECO:0000313" key="1">
    <source>
        <dbReference type="EMBL" id="HIV13432.1"/>
    </source>
</evidence>